<dbReference type="Proteomes" id="UP000597762">
    <property type="component" value="Unassembled WGS sequence"/>
</dbReference>
<organism evidence="1 2">
    <name type="scientific">Acanthosepion pharaonis</name>
    <name type="common">Pharaoh cuttlefish</name>
    <name type="synonym">Sepia pharaonis</name>
    <dbReference type="NCBI Taxonomy" id="158019"/>
    <lineage>
        <taxon>Eukaryota</taxon>
        <taxon>Metazoa</taxon>
        <taxon>Spiralia</taxon>
        <taxon>Lophotrochozoa</taxon>
        <taxon>Mollusca</taxon>
        <taxon>Cephalopoda</taxon>
        <taxon>Coleoidea</taxon>
        <taxon>Decapodiformes</taxon>
        <taxon>Sepiida</taxon>
        <taxon>Sepiina</taxon>
        <taxon>Sepiidae</taxon>
        <taxon>Acanthosepion</taxon>
    </lineage>
</organism>
<keyword evidence="2" id="KW-1185">Reference proteome</keyword>
<proteinExistence type="predicted"/>
<protein>
    <submittedName>
        <fullName evidence="1">Uncharacterized protein</fullName>
    </submittedName>
</protein>
<dbReference type="EMBL" id="CAHIKZ030004820">
    <property type="protein sequence ID" value="CAE1315994.1"/>
    <property type="molecule type" value="Genomic_DNA"/>
</dbReference>
<evidence type="ECO:0000313" key="1">
    <source>
        <dbReference type="EMBL" id="CAE1315994.1"/>
    </source>
</evidence>
<accession>A0A812E566</accession>
<dbReference type="AlphaFoldDB" id="A0A812E566"/>
<name>A0A812E566_ACAPH</name>
<reference evidence="1" key="1">
    <citation type="submission" date="2021-01" db="EMBL/GenBank/DDBJ databases">
        <authorList>
            <person name="Li R."/>
            <person name="Bekaert M."/>
        </authorList>
    </citation>
    <scope>NUCLEOTIDE SEQUENCE</scope>
    <source>
        <strain evidence="1">Farmed</strain>
    </source>
</reference>
<sequence>MLHSLNTQSQRKCLALSTPNYKLMPCSVNTLLQGQCFTLTTPDNWGNASLSQCLTRGTMGPSLNARTQGQKGRCFALSMPGHWGNASLSQCLATGAMLRSLNVWPLGQCFSLTTPDHWGNASDTLLSQRPDIEEMLQILCSRNIQLQKKCFALSMPSQKGRSFALSMPGHWGDASLSQCLATGAMLQILRSLNIQP</sequence>
<evidence type="ECO:0000313" key="2">
    <source>
        <dbReference type="Proteomes" id="UP000597762"/>
    </source>
</evidence>
<comment type="caution">
    <text evidence="1">The sequence shown here is derived from an EMBL/GenBank/DDBJ whole genome shotgun (WGS) entry which is preliminary data.</text>
</comment>
<gene>
    <name evidence="1" type="ORF">SPHA_66819</name>
</gene>